<sequence length="39" mass="4393">MNKQNINKQSYFIDKNNASDIPLEGGGVLIEDTHLTKVF</sequence>
<dbReference type="PATRIC" id="fig|1354272.4.peg.3264"/>
<name>A0A1B7JLS7_9GAMM</name>
<dbReference type="EMBL" id="LXEW01000045">
    <property type="protein sequence ID" value="OAT48841.1"/>
    <property type="molecule type" value="Genomic_DNA"/>
</dbReference>
<accession>A0A1B7JLS7</accession>
<comment type="caution">
    <text evidence="1">The sequence shown here is derived from an EMBL/GenBank/DDBJ whole genome shotgun (WGS) entry which is preliminary data.</text>
</comment>
<keyword evidence="2" id="KW-1185">Reference proteome</keyword>
<gene>
    <name evidence="1" type="ORF">M998_3200</name>
</gene>
<evidence type="ECO:0000313" key="1">
    <source>
        <dbReference type="EMBL" id="OAT48841.1"/>
    </source>
</evidence>
<evidence type="ECO:0000313" key="2">
    <source>
        <dbReference type="Proteomes" id="UP000078224"/>
    </source>
</evidence>
<dbReference type="AlphaFoldDB" id="A0A1B7JLS7"/>
<reference evidence="1 2" key="1">
    <citation type="submission" date="2016-04" db="EMBL/GenBank/DDBJ databases">
        <title>ATOL: Assembling a taxonomically balanced genome-scale reconstruction of the evolutionary history of the Enterobacteriaceae.</title>
        <authorList>
            <person name="Plunkett G.III."/>
            <person name="Neeno-Eckwall E.C."/>
            <person name="Glasner J.D."/>
            <person name="Perna N.T."/>
        </authorList>
    </citation>
    <scope>NUCLEOTIDE SEQUENCE [LARGE SCALE GENOMIC DNA]</scope>
    <source>
        <strain evidence="1 2">ATCC 35613</strain>
    </source>
</reference>
<organism evidence="1 2">
    <name type="scientific">Providencia heimbachae ATCC 35613</name>
    <dbReference type="NCBI Taxonomy" id="1354272"/>
    <lineage>
        <taxon>Bacteria</taxon>
        <taxon>Pseudomonadati</taxon>
        <taxon>Pseudomonadota</taxon>
        <taxon>Gammaproteobacteria</taxon>
        <taxon>Enterobacterales</taxon>
        <taxon>Morganellaceae</taxon>
        <taxon>Providencia</taxon>
    </lineage>
</organism>
<protein>
    <submittedName>
        <fullName evidence="1">Uncharacterized protein</fullName>
    </submittedName>
</protein>
<proteinExistence type="predicted"/>
<dbReference type="Proteomes" id="UP000078224">
    <property type="component" value="Unassembled WGS sequence"/>
</dbReference>